<evidence type="ECO:0000313" key="9">
    <source>
        <dbReference type="Proteomes" id="UP000283077"/>
    </source>
</evidence>
<accession>A0A437QRS5</accession>
<evidence type="ECO:0000256" key="4">
    <source>
        <dbReference type="ARBA" id="ARBA00022989"/>
    </source>
</evidence>
<dbReference type="Pfam" id="PF04024">
    <property type="entry name" value="PspC"/>
    <property type="match status" value="1"/>
</dbReference>
<reference evidence="8 9" key="1">
    <citation type="submission" date="2019-01" db="EMBL/GenBank/DDBJ databases">
        <authorList>
            <person name="Chen W.-M."/>
        </authorList>
    </citation>
    <scope>NUCLEOTIDE SEQUENCE [LARGE SCALE GENOMIC DNA]</scope>
    <source>
        <strain evidence="8 9">KYPC3</strain>
    </source>
</reference>
<keyword evidence="9" id="KW-1185">Reference proteome</keyword>
<dbReference type="OrthoDB" id="7359894at2"/>
<dbReference type="InterPro" id="IPR014320">
    <property type="entry name" value="Phageshock_PspC"/>
</dbReference>
<dbReference type="NCBIfam" id="TIGR02978">
    <property type="entry name" value="phageshock_pspC"/>
    <property type="match status" value="1"/>
</dbReference>
<dbReference type="Proteomes" id="UP000283077">
    <property type="component" value="Unassembled WGS sequence"/>
</dbReference>
<dbReference type="GO" id="GO:0005886">
    <property type="term" value="C:plasma membrane"/>
    <property type="evidence" value="ECO:0007669"/>
    <property type="project" value="UniProtKB-SubCell"/>
</dbReference>
<feature type="transmembrane region" description="Helical" evidence="6">
    <location>
        <begin position="37"/>
        <end position="62"/>
    </location>
</feature>
<organism evidence="8 9">
    <name type="scientific">Rheinheimera riviphila</name>
    <dbReference type="NCBI Taxonomy" id="1834037"/>
    <lineage>
        <taxon>Bacteria</taxon>
        <taxon>Pseudomonadati</taxon>
        <taxon>Pseudomonadota</taxon>
        <taxon>Gammaproteobacteria</taxon>
        <taxon>Chromatiales</taxon>
        <taxon>Chromatiaceae</taxon>
        <taxon>Rheinheimera</taxon>
    </lineage>
</organism>
<evidence type="ECO:0000259" key="7">
    <source>
        <dbReference type="Pfam" id="PF04024"/>
    </source>
</evidence>
<keyword evidence="5 6" id="KW-0472">Membrane</keyword>
<dbReference type="InterPro" id="IPR007168">
    <property type="entry name" value="Phageshock_PspC_N"/>
</dbReference>
<keyword evidence="4 6" id="KW-1133">Transmembrane helix</keyword>
<dbReference type="PANTHER" id="PTHR33885">
    <property type="entry name" value="PHAGE SHOCK PROTEIN C"/>
    <property type="match status" value="1"/>
</dbReference>
<name>A0A437QRS5_9GAMM</name>
<gene>
    <name evidence="8" type="primary">pspC</name>
    <name evidence="8" type="ORF">EOE67_11280</name>
</gene>
<evidence type="ECO:0000313" key="8">
    <source>
        <dbReference type="EMBL" id="RVU37169.1"/>
    </source>
</evidence>
<sequence length="136" mass="15607">MTKFKKELLRDDRNGKIAGVCAGIADYFGWELWLVRVVALASLLLGFGGFLPVLYIVGWIVLEKKSVAEARKGTSFVPSIEKPVEVKTRIWQRGEAPKQALGHIQQQFDSIEQRLRKIETYVTSSKYQLHREFNRL</sequence>
<dbReference type="EMBL" id="SACS01000011">
    <property type="protein sequence ID" value="RVU37169.1"/>
    <property type="molecule type" value="Genomic_DNA"/>
</dbReference>
<dbReference type="AlphaFoldDB" id="A0A437QRS5"/>
<evidence type="ECO:0000256" key="2">
    <source>
        <dbReference type="ARBA" id="ARBA00022475"/>
    </source>
</evidence>
<evidence type="ECO:0000256" key="1">
    <source>
        <dbReference type="ARBA" id="ARBA00004162"/>
    </source>
</evidence>
<evidence type="ECO:0000256" key="5">
    <source>
        <dbReference type="ARBA" id="ARBA00023136"/>
    </source>
</evidence>
<evidence type="ECO:0000256" key="6">
    <source>
        <dbReference type="SAM" id="Phobius"/>
    </source>
</evidence>
<proteinExistence type="predicted"/>
<evidence type="ECO:0000256" key="3">
    <source>
        <dbReference type="ARBA" id="ARBA00022692"/>
    </source>
</evidence>
<dbReference type="PANTHER" id="PTHR33885:SF3">
    <property type="entry name" value="PHAGE SHOCK PROTEIN C"/>
    <property type="match status" value="1"/>
</dbReference>
<keyword evidence="3 6" id="KW-0812">Transmembrane</keyword>
<keyword evidence="2" id="KW-1003">Cell membrane</keyword>
<dbReference type="RefSeq" id="WP_068066224.1">
    <property type="nucleotide sequence ID" value="NZ_SACS01000011.1"/>
</dbReference>
<dbReference type="InterPro" id="IPR052027">
    <property type="entry name" value="PspC"/>
</dbReference>
<comment type="caution">
    <text evidence="8">The sequence shown here is derived from an EMBL/GenBank/DDBJ whole genome shotgun (WGS) entry which is preliminary data.</text>
</comment>
<protein>
    <submittedName>
        <fullName evidence="8">Envelope stress response membrane protein PspC</fullName>
    </submittedName>
</protein>
<comment type="subcellular location">
    <subcellularLocation>
        <location evidence="1">Cell membrane</location>
        <topology evidence="1">Single-pass membrane protein</topology>
    </subcellularLocation>
</comment>
<feature type="domain" description="Phage shock protein PspC N-terminal" evidence="7">
    <location>
        <begin position="6"/>
        <end position="64"/>
    </location>
</feature>